<evidence type="ECO:0000313" key="1">
    <source>
        <dbReference type="EMBL" id="KIK05989.1"/>
    </source>
</evidence>
<gene>
    <name evidence="1" type="ORF">K443DRAFT_90444</name>
</gene>
<evidence type="ECO:0000313" key="2">
    <source>
        <dbReference type="Proteomes" id="UP000054477"/>
    </source>
</evidence>
<name>A0A0C9XWN8_9AGAR</name>
<proteinExistence type="predicted"/>
<dbReference type="OrthoDB" id="3123203at2759"/>
<organism evidence="1 2">
    <name type="scientific">Laccaria amethystina LaAM-08-1</name>
    <dbReference type="NCBI Taxonomy" id="1095629"/>
    <lineage>
        <taxon>Eukaryota</taxon>
        <taxon>Fungi</taxon>
        <taxon>Dikarya</taxon>
        <taxon>Basidiomycota</taxon>
        <taxon>Agaricomycotina</taxon>
        <taxon>Agaricomycetes</taxon>
        <taxon>Agaricomycetidae</taxon>
        <taxon>Agaricales</taxon>
        <taxon>Agaricineae</taxon>
        <taxon>Hydnangiaceae</taxon>
        <taxon>Laccaria</taxon>
    </lineage>
</organism>
<sequence>MRGPKGDASSHRSSWPVQQASYFAFSQINWRGLLTPFVQINDDGTLYIEPPSDSCEVTRVCQDMLKGIGIVVSPTEGRSPTGIESVNHIHFECTCHFRLMLIDEGALPILARISTFNVPTISGSH</sequence>
<reference evidence="1 2" key="1">
    <citation type="submission" date="2014-04" db="EMBL/GenBank/DDBJ databases">
        <authorList>
            <consortium name="DOE Joint Genome Institute"/>
            <person name="Kuo A."/>
            <person name="Kohler A."/>
            <person name="Nagy L.G."/>
            <person name="Floudas D."/>
            <person name="Copeland A."/>
            <person name="Barry K.W."/>
            <person name="Cichocki N."/>
            <person name="Veneault-Fourrey C."/>
            <person name="LaButti K."/>
            <person name="Lindquist E.A."/>
            <person name="Lipzen A."/>
            <person name="Lundell T."/>
            <person name="Morin E."/>
            <person name="Murat C."/>
            <person name="Sun H."/>
            <person name="Tunlid A."/>
            <person name="Henrissat B."/>
            <person name="Grigoriev I.V."/>
            <person name="Hibbett D.S."/>
            <person name="Martin F."/>
            <person name="Nordberg H.P."/>
            <person name="Cantor M.N."/>
            <person name="Hua S.X."/>
        </authorList>
    </citation>
    <scope>NUCLEOTIDE SEQUENCE [LARGE SCALE GENOMIC DNA]</scope>
    <source>
        <strain evidence="1 2">LaAM-08-1</strain>
    </source>
</reference>
<protein>
    <submittedName>
        <fullName evidence="1">Uncharacterized protein</fullName>
    </submittedName>
</protein>
<dbReference type="Proteomes" id="UP000054477">
    <property type="component" value="Unassembled WGS sequence"/>
</dbReference>
<accession>A0A0C9XWN8</accession>
<dbReference type="HOGENOM" id="CLU_1992971_0_0_1"/>
<reference evidence="2" key="2">
    <citation type="submission" date="2015-01" db="EMBL/GenBank/DDBJ databases">
        <title>Evolutionary Origins and Diversification of the Mycorrhizal Mutualists.</title>
        <authorList>
            <consortium name="DOE Joint Genome Institute"/>
            <consortium name="Mycorrhizal Genomics Consortium"/>
            <person name="Kohler A."/>
            <person name="Kuo A."/>
            <person name="Nagy L.G."/>
            <person name="Floudas D."/>
            <person name="Copeland A."/>
            <person name="Barry K.W."/>
            <person name="Cichocki N."/>
            <person name="Veneault-Fourrey C."/>
            <person name="LaButti K."/>
            <person name="Lindquist E.A."/>
            <person name="Lipzen A."/>
            <person name="Lundell T."/>
            <person name="Morin E."/>
            <person name="Murat C."/>
            <person name="Riley R."/>
            <person name="Ohm R."/>
            <person name="Sun H."/>
            <person name="Tunlid A."/>
            <person name="Henrissat B."/>
            <person name="Grigoriev I.V."/>
            <person name="Hibbett D.S."/>
            <person name="Martin F."/>
        </authorList>
    </citation>
    <scope>NUCLEOTIDE SEQUENCE [LARGE SCALE GENOMIC DNA]</scope>
    <source>
        <strain evidence="2">LaAM-08-1</strain>
    </source>
</reference>
<keyword evidence="2" id="KW-1185">Reference proteome</keyword>
<dbReference type="AlphaFoldDB" id="A0A0C9XWN8"/>
<dbReference type="EMBL" id="KN838556">
    <property type="protein sequence ID" value="KIK05989.1"/>
    <property type="molecule type" value="Genomic_DNA"/>
</dbReference>